<dbReference type="Proteomes" id="UP001284901">
    <property type="component" value="Unassembled WGS sequence"/>
</dbReference>
<feature type="compositionally biased region" description="Low complexity" evidence="1">
    <location>
        <begin position="35"/>
        <end position="70"/>
    </location>
</feature>
<evidence type="ECO:0000256" key="1">
    <source>
        <dbReference type="SAM" id="MobiDB-lite"/>
    </source>
</evidence>
<keyword evidence="5" id="KW-1185">Reference proteome</keyword>
<sequence>MNVLMTGRRAGILAILCFLLSACGAGAGAPPPALSPGGASSPPAASSASSVASSGSTVTSSDSSAPAGSPSAPPTWPVQIPVPAPPAQMAEDSVEGAIAAGQYLFTLLDYATITGDITPLTPLAGEQCDWCQHQIAKREETDFRPRQATVFSFSDARGRWNDPIAAYTVQFSVSHPPNPVVNRKGAEKTDRAEEFFVTMRIFRSGDNWIVDAVGMNDDILDGGV</sequence>
<gene>
    <name evidence="4" type="ORF">R6P33_03445</name>
</gene>
<dbReference type="EMBL" id="JAWNFY010000007">
    <property type="protein sequence ID" value="MDY5146083.1"/>
    <property type="molecule type" value="Genomic_DNA"/>
</dbReference>
<feature type="domain" description="DUF6318" evidence="3">
    <location>
        <begin position="80"/>
        <end position="140"/>
    </location>
</feature>
<reference evidence="4 5" key="1">
    <citation type="submission" date="2023-10" db="EMBL/GenBank/DDBJ databases">
        <title>Whole Genome based description of the genera Actinobaculum and Actinotignum reveals a complex phylogenetic relationship within the species included in the genus Actinotignum.</title>
        <authorList>
            <person name="Jensen C.S."/>
            <person name="Dargis R."/>
            <person name="Kemp M."/>
            <person name="Christensen J.J."/>
        </authorList>
    </citation>
    <scope>NUCLEOTIDE SEQUENCE [LARGE SCALE GENOMIC DNA]</scope>
    <source>
        <strain evidence="4 5">SLA_B089</strain>
    </source>
</reference>
<evidence type="ECO:0000313" key="4">
    <source>
        <dbReference type="EMBL" id="MDY5146083.1"/>
    </source>
</evidence>
<feature type="chain" id="PRO_5045057432" evidence="2">
    <location>
        <begin position="28"/>
        <end position="224"/>
    </location>
</feature>
<evidence type="ECO:0000313" key="5">
    <source>
        <dbReference type="Proteomes" id="UP001284901"/>
    </source>
</evidence>
<dbReference type="InterPro" id="IPR046281">
    <property type="entry name" value="DUF6318"/>
</dbReference>
<feature type="compositionally biased region" description="Pro residues" evidence="1">
    <location>
        <begin position="71"/>
        <end position="86"/>
    </location>
</feature>
<feature type="region of interest" description="Disordered" evidence="1">
    <location>
        <begin position="30"/>
        <end position="88"/>
    </location>
</feature>
<dbReference type="RefSeq" id="WP_180948898.1">
    <property type="nucleotide sequence ID" value="NZ_JASOEX010000109.1"/>
</dbReference>
<keyword evidence="2" id="KW-0732">Signal</keyword>
<dbReference type="Pfam" id="PF19843">
    <property type="entry name" value="DUF6318"/>
    <property type="match status" value="1"/>
</dbReference>
<proteinExistence type="predicted"/>
<evidence type="ECO:0000259" key="3">
    <source>
        <dbReference type="Pfam" id="PF19843"/>
    </source>
</evidence>
<evidence type="ECO:0000256" key="2">
    <source>
        <dbReference type="SAM" id="SignalP"/>
    </source>
</evidence>
<feature type="signal peptide" evidence="2">
    <location>
        <begin position="1"/>
        <end position="27"/>
    </location>
</feature>
<name>A0ABU5GB99_9ACTO</name>
<organism evidence="4 5">
    <name type="scientific">Actinotignum timonense</name>
    <dbReference type="NCBI Taxonomy" id="1870995"/>
    <lineage>
        <taxon>Bacteria</taxon>
        <taxon>Bacillati</taxon>
        <taxon>Actinomycetota</taxon>
        <taxon>Actinomycetes</taxon>
        <taxon>Actinomycetales</taxon>
        <taxon>Actinomycetaceae</taxon>
        <taxon>Actinotignum</taxon>
    </lineage>
</organism>
<protein>
    <submittedName>
        <fullName evidence="4">DUF6318 family protein</fullName>
    </submittedName>
</protein>
<comment type="caution">
    <text evidence="4">The sequence shown here is derived from an EMBL/GenBank/DDBJ whole genome shotgun (WGS) entry which is preliminary data.</text>
</comment>
<accession>A0ABU5GB99</accession>